<proteinExistence type="inferred from homology"/>
<dbReference type="GO" id="GO:0003677">
    <property type="term" value="F:DNA binding"/>
    <property type="evidence" value="ECO:0007669"/>
    <property type="project" value="TreeGrafter"/>
</dbReference>
<keyword evidence="4 6" id="KW-0853">WD repeat</keyword>
<dbReference type="FunFam" id="2.130.10.10:FF:000180">
    <property type="entry name" value="WD repeat-containing protein 76"/>
    <property type="match status" value="1"/>
</dbReference>
<feature type="region of interest" description="Disordered" evidence="7">
    <location>
        <begin position="1"/>
        <end position="34"/>
    </location>
</feature>
<sequence length="510" mass="57424">MPKKRRDSSPVRSPKSKRLKENAHGSGELSEYEKKRLENIRQNSEFFDVLQLTEMKNEFNQAGSRPTPSKVKERGLTRPKKSVQAAPALPTRQSLRIRKKDPSGVLLPEPSNAEIHQSVDEHPRKNGPLEMKPCNNVEQTHSQEFIDELTVLANMLQKSKENADDDAVQDSNVRSYKRSMQSLKITEGHVAKLVPHRIFSMAFHPARYKTLVLAGDKWGNIGIWDVNSSKGDDGVYLFQPHSRPINCISFEPGNCGKLYSCSYDGTLRCGDFSAATFQEVYSFDDDDYSRFMYFAFGSPSSSTILAATDSGYVMVVDTRTKRKTIAEQSYGLHDKVIKCIDVHPLNRNLFLTSSTDGSVAFWDIRNIKNMKSRLSSLQRTRVASSAYFSPLTGSQVLVTSLDDYVTINDVDASGIVTTTPECCFRHDNRVGRWLTSFRAAWDPKFEKYAVVGSMRRPRQIDIFSSEQKSSALMHLTHENLNSVNSLNVFHSSVNMLAGGNSSGKVYLWTE</sequence>
<dbReference type="PROSITE" id="PS50082">
    <property type="entry name" value="WD_REPEATS_2"/>
    <property type="match status" value="1"/>
</dbReference>
<dbReference type="Gene3D" id="2.130.10.10">
    <property type="entry name" value="YVTN repeat-like/Quinoprotein amine dehydrogenase"/>
    <property type="match status" value="1"/>
</dbReference>
<feature type="compositionally biased region" description="Polar residues" evidence="7">
    <location>
        <begin position="58"/>
        <end position="67"/>
    </location>
</feature>
<evidence type="ECO:0000313" key="8">
    <source>
        <dbReference type="EMBL" id="PFX17635.1"/>
    </source>
</evidence>
<reference evidence="9" key="1">
    <citation type="journal article" date="2017" name="bioRxiv">
        <title>Comparative analysis of the genomes of Stylophora pistillata and Acropora digitifera provides evidence for extensive differences between species of corals.</title>
        <authorList>
            <person name="Voolstra C.R."/>
            <person name="Li Y."/>
            <person name="Liew Y.J."/>
            <person name="Baumgarten S."/>
            <person name="Zoccola D."/>
            <person name="Flot J.-F."/>
            <person name="Tambutte S."/>
            <person name="Allemand D."/>
            <person name="Aranda M."/>
        </authorList>
    </citation>
    <scope>NUCLEOTIDE SEQUENCE [LARGE SCALE GENOMIC DNA]</scope>
</reference>
<dbReference type="AlphaFoldDB" id="A0A2B4RMZ4"/>
<dbReference type="PANTHER" id="PTHR14773:SF0">
    <property type="entry name" value="WD REPEAT-CONTAINING PROTEIN 76"/>
    <property type="match status" value="1"/>
</dbReference>
<dbReference type="EMBL" id="LSMT01000460">
    <property type="protein sequence ID" value="PFX17635.1"/>
    <property type="molecule type" value="Genomic_DNA"/>
</dbReference>
<evidence type="ECO:0000313" key="9">
    <source>
        <dbReference type="Proteomes" id="UP000225706"/>
    </source>
</evidence>
<keyword evidence="9" id="KW-1185">Reference proteome</keyword>
<feature type="repeat" description="WD" evidence="6">
    <location>
        <begin position="330"/>
        <end position="372"/>
    </location>
</feature>
<dbReference type="SMART" id="SM00320">
    <property type="entry name" value="WD40"/>
    <property type="match status" value="5"/>
</dbReference>
<dbReference type="InterPro" id="IPR015943">
    <property type="entry name" value="WD40/YVTN_repeat-like_dom_sf"/>
</dbReference>
<protein>
    <recommendedName>
        <fullName evidence="3">WD repeat-containing protein 76</fullName>
    </recommendedName>
</protein>
<dbReference type="OrthoDB" id="9890280at2759"/>
<dbReference type="GO" id="GO:2000001">
    <property type="term" value="P:regulation of DNA damage checkpoint"/>
    <property type="evidence" value="ECO:0007669"/>
    <property type="project" value="TreeGrafter"/>
</dbReference>
<evidence type="ECO:0000256" key="2">
    <source>
        <dbReference type="ARBA" id="ARBA00005434"/>
    </source>
</evidence>
<dbReference type="PANTHER" id="PTHR14773">
    <property type="entry name" value="WD REPEAT-CONTAINING PROTEIN 76"/>
    <property type="match status" value="1"/>
</dbReference>
<evidence type="ECO:0000256" key="1">
    <source>
        <dbReference type="ARBA" id="ARBA00002530"/>
    </source>
</evidence>
<accession>A0A2B4RMZ4</accession>
<dbReference type="STRING" id="50429.A0A2B4RMZ4"/>
<dbReference type="InterPro" id="IPR036322">
    <property type="entry name" value="WD40_repeat_dom_sf"/>
</dbReference>
<evidence type="ECO:0000256" key="3">
    <source>
        <dbReference type="ARBA" id="ARBA00021234"/>
    </source>
</evidence>
<evidence type="ECO:0000256" key="7">
    <source>
        <dbReference type="SAM" id="MobiDB-lite"/>
    </source>
</evidence>
<evidence type="ECO:0000256" key="6">
    <source>
        <dbReference type="PROSITE-ProRule" id="PRU00221"/>
    </source>
</evidence>
<dbReference type="Pfam" id="PF00400">
    <property type="entry name" value="WD40"/>
    <property type="match status" value="2"/>
</dbReference>
<feature type="region of interest" description="Disordered" evidence="7">
    <location>
        <begin position="102"/>
        <end position="129"/>
    </location>
</feature>
<feature type="region of interest" description="Disordered" evidence="7">
    <location>
        <begin position="58"/>
        <end position="89"/>
    </location>
</feature>
<dbReference type="SUPFAM" id="SSF50978">
    <property type="entry name" value="WD40 repeat-like"/>
    <property type="match status" value="1"/>
</dbReference>
<evidence type="ECO:0000256" key="4">
    <source>
        <dbReference type="ARBA" id="ARBA00022574"/>
    </source>
</evidence>
<keyword evidence="5" id="KW-0677">Repeat</keyword>
<name>A0A2B4RMZ4_STYPI</name>
<dbReference type="InterPro" id="IPR001680">
    <property type="entry name" value="WD40_rpt"/>
</dbReference>
<evidence type="ECO:0000256" key="5">
    <source>
        <dbReference type="ARBA" id="ARBA00022737"/>
    </source>
</evidence>
<gene>
    <name evidence="8" type="primary">Wdr76</name>
    <name evidence="8" type="ORF">AWC38_SpisGene18034</name>
</gene>
<comment type="similarity">
    <text evidence="2">Belongs to the WD repeat DDB2/WDR76 family.</text>
</comment>
<dbReference type="InterPro" id="IPR050853">
    <property type="entry name" value="WD_repeat_DNA-damage-binding"/>
</dbReference>
<comment type="caution">
    <text evidence="8">The sequence shown here is derived from an EMBL/GenBank/DDBJ whole genome shotgun (WGS) entry which is preliminary data.</text>
</comment>
<comment type="function">
    <text evidence="1">Specifically binds 5-hydroxymethylcytosine (5hmC), suggesting that it acts as a specific reader of 5hmC.</text>
</comment>
<dbReference type="Proteomes" id="UP000225706">
    <property type="component" value="Unassembled WGS sequence"/>
</dbReference>
<dbReference type="GO" id="GO:0005634">
    <property type="term" value="C:nucleus"/>
    <property type="evidence" value="ECO:0007669"/>
    <property type="project" value="TreeGrafter"/>
</dbReference>
<organism evidence="8 9">
    <name type="scientific">Stylophora pistillata</name>
    <name type="common">Smooth cauliflower coral</name>
    <dbReference type="NCBI Taxonomy" id="50429"/>
    <lineage>
        <taxon>Eukaryota</taxon>
        <taxon>Metazoa</taxon>
        <taxon>Cnidaria</taxon>
        <taxon>Anthozoa</taxon>
        <taxon>Hexacorallia</taxon>
        <taxon>Scleractinia</taxon>
        <taxon>Astrocoeniina</taxon>
        <taxon>Pocilloporidae</taxon>
        <taxon>Stylophora</taxon>
    </lineage>
</organism>